<name>A0ABP7LVU9_9SPHN</name>
<sequence>MCDLQALDVVECIDATPVLKQSKTMPRLGRLYRVQSVRKIGDGYSVRLFDVTPECHLGGPCNCGNCGWDSRRFRRVQGPEKDRLTVLRALLSSSKTAPDLVPEFEH</sequence>
<evidence type="ECO:0000313" key="1">
    <source>
        <dbReference type="EMBL" id="GAA3908365.1"/>
    </source>
</evidence>
<comment type="caution">
    <text evidence="1">The sequence shown here is derived from an EMBL/GenBank/DDBJ whole genome shotgun (WGS) entry which is preliminary data.</text>
</comment>
<dbReference type="EMBL" id="BAABBM010000001">
    <property type="protein sequence ID" value="GAA3908365.1"/>
    <property type="molecule type" value="Genomic_DNA"/>
</dbReference>
<reference evidence="2" key="1">
    <citation type="journal article" date="2019" name="Int. J. Syst. Evol. Microbiol.">
        <title>The Global Catalogue of Microorganisms (GCM) 10K type strain sequencing project: providing services to taxonomists for standard genome sequencing and annotation.</title>
        <authorList>
            <consortium name="The Broad Institute Genomics Platform"/>
            <consortium name="The Broad Institute Genome Sequencing Center for Infectious Disease"/>
            <person name="Wu L."/>
            <person name="Ma J."/>
        </authorList>
    </citation>
    <scope>NUCLEOTIDE SEQUENCE [LARGE SCALE GENOMIC DNA]</scope>
    <source>
        <strain evidence="2">JCM 17543</strain>
    </source>
</reference>
<keyword evidence="2" id="KW-1185">Reference proteome</keyword>
<evidence type="ECO:0000313" key="2">
    <source>
        <dbReference type="Proteomes" id="UP001500827"/>
    </source>
</evidence>
<dbReference type="Proteomes" id="UP001500827">
    <property type="component" value="Unassembled WGS sequence"/>
</dbReference>
<evidence type="ECO:0008006" key="3">
    <source>
        <dbReference type="Google" id="ProtNLM"/>
    </source>
</evidence>
<dbReference type="RefSeq" id="WP_344700349.1">
    <property type="nucleotide sequence ID" value="NZ_BAABBM010000001.1"/>
</dbReference>
<protein>
    <recommendedName>
        <fullName evidence="3">Transposase</fullName>
    </recommendedName>
</protein>
<accession>A0ABP7LVU9</accession>
<organism evidence="1 2">
    <name type="scientific">Sphingomonas limnosediminicola</name>
    <dbReference type="NCBI Taxonomy" id="940133"/>
    <lineage>
        <taxon>Bacteria</taxon>
        <taxon>Pseudomonadati</taxon>
        <taxon>Pseudomonadota</taxon>
        <taxon>Alphaproteobacteria</taxon>
        <taxon>Sphingomonadales</taxon>
        <taxon>Sphingomonadaceae</taxon>
        <taxon>Sphingomonas</taxon>
    </lineage>
</organism>
<proteinExistence type="predicted"/>
<gene>
    <name evidence="1" type="ORF">GCM10022276_28400</name>
</gene>